<dbReference type="PANTHER" id="PTHR46599">
    <property type="entry name" value="PIGGYBAC TRANSPOSABLE ELEMENT-DERIVED PROTEIN 4"/>
    <property type="match status" value="1"/>
</dbReference>
<dbReference type="InParanoid" id="A0A6L2Q2K0"/>
<reference evidence="3" key="1">
    <citation type="submission" date="2020-01" db="EMBL/GenBank/DDBJ databases">
        <title>Draft genome sequence of the Termite Coptotermes fromosanus.</title>
        <authorList>
            <person name="Itakura S."/>
            <person name="Yosikawa Y."/>
            <person name="Umezawa K."/>
        </authorList>
    </citation>
    <scope>NUCLEOTIDE SEQUENCE [LARGE SCALE GENOMIC DNA]</scope>
</reference>
<proteinExistence type="predicted"/>
<dbReference type="Proteomes" id="UP000502823">
    <property type="component" value="Unassembled WGS sequence"/>
</dbReference>
<organism evidence="2 3">
    <name type="scientific">Coptotermes formosanus</name>
    <name type="common">Formosan subterranean termite</name>
    <dbReference type="NCBI Taxonomy" id="36987"/>
    <lineage>
        <taxon>Eukaryota</taxon>
        <taxon>Metazoa</taxon>
        <taxon>Ecdysozoa</taxon>
        <taxon>Arthropoda</taxon>
        <taxon>Hexapoda</taxon>
        <taxon>Insecta</taxon>
        <taxon>Pterygota</taxon>
        <taxon>Neoptera</taxon>
        <taxon>Polyneoptera</taxon>
        <taxon>Dictyoptera</taxon>
        <taxon>Blattodea</taxon>
        <taxon>Blattoidea</taxon>
        <taxon>Termitoidae</taxon>
        <taxon>Rhinotermitidae</taxon>
        <taxon>Coptotermes</taxon>
    </lineage>
</organism>
<comment type="caution">
    <text evidence="2">The sequence shown here is derived from an EMBL/GenBank/DDBJ whole genome shotgun (WGS) entry which is preliminary data.</text>
</comment>
<dbReference type="InterPro" id="IPR029526">
    <property type="entry name" value="PGBD"/>
</dbReference>
<sequence length="139" mass="15823">FSQLCTGNYSTGCNITVDVRLSTYTGRSLFTLYMKVKLWRYGLKIWVCGNTEVGQVLKLQVLTGMTDGEREVSRGTRVVINIVETYFGSRRVVTIDKALTSVTFAEEVFIKGIRARGTMRCNRRQIPKEFLLHSERDGD</sequence>
<dbReference type="OrthoDB" id="10038921at2759"/>
<accession>A0A6L2Q2K0</accession>
<feature type="domain" description="PiggyBac transposable element-derived protein" evidence="1">
    <location>
        <begin position="5"/>
        <end position="131"/>
    </location>
</feature>
<keyword evidence="3" id="KW-1185">Reference proteome</keyword>
<name>A0A6L2Q2K0_COPFO</name>
<evidence type="ECO:0000313" key="2">
    <source>
        <dbReference type="EMBL" id="GFG36077.1"/>
    </source>
</evidence>
<protein>
    <recommendedName>
        <fullName evidence="1">PiggyBac transposable element-derived protein domain-containing protein</fullName>
    </recommendedName>
</protein>
<dbReference type="PANTHER" id="PTHR46599:SF3">
    <property type="entry name" value="PIGGYBAC TRANSPOSABLE ELEMENT-DERIVED PROTEIN 4"/>
    <property type="match status" value="1"/>
</dbReference>
<gene>
    <name evidence="2" type="ORF">Cfor_09206</name>
</gene>
<dbReference type="Pfam" id="PF13843">
    <property type="entry name" value="DDE_Tnp_1_7"/>
    <property type="match status" value="1"/>
</dbReference>
<evidence type="ECO:0000259" key="1">
    <source>
        <dbReference type="Pfam" id="PF13843"/>
    </source>
</evidence>
<evidence type="ECO:0000313" key="3">
    <source>
        <dbReference type="Proteomes" id="UP000502823"/>
    </source>
</evidence>
<feature type="non-terminal residue" evidence="2">
    <location>
        <position position="1"/>
    </location>
</feature>
<dbReference type="AlphaFoldDB" id="A0A6L2Q2K0"/>
<dbReference type="EMBL" id="BLKM01012276">
    <property type="protein sequence ID" value="GFG36077.1"/>
    <property type="molecule type" value="Genomic_DNA"/>
</dbReference>